<dbReference type="AlphaFoldDB" id="A0AAV5HS97"/>
<organism evidence="4 5">
    <name type="scientific">Rubroshorea leprosula</name>
    <dbReference type="NCBI Taxonomy" id="152421"/>
    <lineage>
        <taxon>Eukaryota</taxon>
        <taxon>Viridiplantae</taxon>
        <taxon>Streptophyta</taxon>
        <taxon>Embryophyta</taxon>
        <taxon>Tracheophyta</taxon>
        <taxon>Spermatophyta</taxon>
        <taxon>Magnoliopsida</taxon>
        <taxon>eudicotyledons</taxon>
        <taxon>Gunneridae</taxon>
        <taxon>Pentapetalae</taxon>
        <taxon>rosids</taxon>
        <taxon>malvids</taxon>
        <taxon>Malvales</taxon>
        <taxon>Dipterocarpaceae</taxon>
        <taxon>Rubroshorea</taxon>
    </lineage>
</organism>
<feature type="compositionally biased region" description="Basic and acidic residues" evidence="2">
    <location>
        <begin position="79"/>
        <end position="90"/>
    </location>
</feature>
<keyword evidence="1" id="KW-0862">Zinc</keyword>
<evidence type="ECO:0000313" key="4">
    <source>
        <dbReference type="EMBL" id="GKU88341.1"/>
    </source>
</evidence>
<feature type="compositionally biased region" description="Basic residues" evidence="2">
    <location>
        <begin position="62"/>
        <end position="78"/>
    </location>
</feature>
<dbReference type="Pfam" id="PF00098">
    <property type="entry name" value="zf-CCHC"/>
    <property type="match status" value="1"/>
</dbReference>
<gene>
    <name evidence="4" type="ORF">SLEP1_g2621</name>
</gene>
<dbReference type="PANTHER" id="PTHR11439">
    <property type="entry name" value="GAG-POL-RELATED RETROTRANSPOSON"/>
    <property type="match status" value="1"/>
</dbReference>
<feature type="region of interest" description="Disordered" evidence="2">
    <location>
        <begin position="377"/>
        <end position="412"/>
    </location>
</feature>
<comment type="caution">
    <text evidence="4">The sequence shown here is derived from an EMBL/GenBank/DDBJ whole genome shotgun (WGS) entry which is preliminary data.</text>
</comment>
<evidence type="ECO:0000259" key="3">
    <source>
        <dbReference type="PROSITE" id="PS50158"/>
    </source>
</evidence>
<dbReference type="PROSITE" id="PS50158">
    <property type="entry name" value="ZF_CCHC"/>
    <property type="match status" value="1"/>
</dbReference>
<accession>A0AAV5HS97</accession>
<dbReference type="Proteomes" id="UP001054252">
    <property type="component" value="Unassembled WGS sequence"/>
</dbReference>
<dbReference type="SUPFAM" id="SSF57756">
    <property type="entry name" value="Retrovirus zinc finger-like domains"/>
    <property type="match status" value="1"/>
</dbReference>
<dbReference type="InterPro" id="IPR036875">
    <property type="entry name" value="Znf_CCHC_sf"/>
</dbReference>
<feature type="domain" description="CCHC-type" evidence="3">
    <location>
        <begin position="112"/>
        <end position="124"/>
    </location>
</feature>
<proteinExistence type="predicted"/>
<sequence length="635" mass="72373">MGDKSWLNTIKKLNDKNYSMWQTCIETYLESQDLLKIVKGNEVALPLDINAAAYKKWKIKKHRESKQLKEHRKPRKKHSSMDKVEEEARGAQEGQEVESSSSNNYRRCNDLCFNCGKRGHFARDYRYKKGSVQGNVATSREEENHNEKEWDMEASCATVEIEVEVKANQVALSASNQSKVDYSKNWIIDSRAASRMTGDEKKLLNLSEYKGNRVVVTTDDTRLSIKQIGDAIEGTLIMKGEKKNSVYVMSAEITYVDRTSKNDTANLWHARLGHDSKFKGKEPLQLVHLDVFGKVKQSSIGGAHYMVTFIDDYLRNVVFDEASSWWSPQEVVLPDFKELEEKVQEKLGEDTCRLLDTQEVVEKEKEITLERTVSPWQTGVQEPMTEETRQGEVEEAEQQPEQQPRCSTRERKPNPKYVNIALIEASPQKYASDLLKKFGMLECKPISTPMEMNARHCSYKGKDLTSATMYQQLVESLIYLTLSRSDMSFAVGVVSKFMQNPKKPHLEAVHRILRYVKRTLDYGILYKSGTKCKVLGYCEADYVGCHDTKRSTTGYVFNLGSRVISWCSKRQPTISLSTTEVEYRAAAVEIEMQAKTTDEQAADIFTKGLNVGKLEKFRKQLGMMPGSKVGAEGEC</sequence>
<dbReference type="GO" id="GO:0003676">
    <property type="term" value="F:nucleic acid binding"/>
    <property type="evidence" value="ECO:0007669"/>
    <property type="project" value="InterPro"/>
</dbReference>
<protein>
    <recommendedName>
        <fullName evidence="3">CCHC-type domain-containing protein</fullName>
    </recommendedName>
</protein>
<dbReference type="GO" id="GO:0008270">
    <property type="term" value="F:zinc ion binding"/>
    <property type="evidence" value="ECO:0007669"/>
    <property type="project" value="UniProtKB-KW"/>
</dbReference>
<keyword evidence="5" id="KW-1185">Reference proteome</keyword>
<name>A0AAV5HS97_9ROSI</name>
<reference evidence="4 5" key="1">
    <citation type="journal article" date="2021" name="Commun. Biol.">
        <title>The genome of Shorea leprosula (Dipterocarpaceae) highlights the ecological relevance of drought in aseasonal tropical rainforests.</title>
        <authorList>
            <person name="Ng K.K.S."/>
            <person name="Kobayashi M.J."/>
            <person name="Fawcett J.A."/>
            <person name="Hatakeyama M."/>
            <person name="Paape T."/>
            <person name="Ng C.H."/>
            <person name="Ang C.C."/>
            <person name="Tnah L.H."/>
            <person name="Lee C.T."/>
            <person name="Nishiyama T."/>
            <person name="Sese J."/>
            <person name="O'Brien M.J."/>
            <person name="Copetti D."/>
            <person name="Mohd Noor M.I."/>
            <person name="Ong R.C."/>
            <person name="Putra M."/>
            <person name="Sireger I.Z."/>
            <person name="Indrioko S."/>
            <person name="Kosugi Y."/>
            <person name="Izuno A."/>
            <person name="Isagi Y."/>
            <person name="Lee S.L."/>
            <person name="Shimizu K.K."/>
        </authorList>
    </citation>
    <scope>NUCLEOTIDE SEQUENCE [LARGE SCALE GENOMIC DNA]</scope>
    <source>
        <strain evidence="4">214</strain>
    </source>
</reference>
<evidence type="ECO:0000313" key="5">
    <source>
        <dbReference type="Proteomes" id="UP001054252"/>
    </source>
</evidence>
<dbReference type="CDD" id="cd09272">
    <property type="entry name" value="RNase_HI_RT_Ty1"/>
    <property type="match status" value="1"/>
</dbReference>
<keyword evidence="1" id="KW-0479">Metal-binding</keyword>
<evidence type="ECO:0000256" key="2">
    <source>
        <dbReference type="SAM" id="MobiDB-lite"/>
    </source>
</evidence>
<dbReference type="EMBL" id="BPVZ01000002">
    <property type="protein sequence ID" value="GKU88341.1"/>
    <property type="molecule type" value="Genomic_DNA"/>
</dbReference>
<dbReference type="PANTHER" id="PTHR11439:SF475">
    <property type="entry name" value="CYSTEINE-RICH RLK (RECEPTOR-LIKE PROTEIN KINASE) 8"/>
    <property type="match status" value="1"/>
</dbReference>
<keyword evidence="1" id="KW-0863">Zinc-finger</keyword>
<evidence type="ECO:0000256" key="1">
    <source>
        <dbReference type="PROSITE-ProRule" id="PRU00047"/>
    </source>
</evidence>
<feature type="region of interest" description="Disordered" evidence="2">
    <location>
        <begin position="62"/>
        <end position="103"/>
    </location>
</feature>
<dbReference type="InterPro" id="IPR001878">
    <property type="entry name" value="Znf_CCHC"/>
</dbReference>